<keyword evidence="7" id="KW-1185">Reference proteome</keyword>
<dbReference type="PANTHER" id="PTHR13244">
    <property type="entry name" value="ZINC FINGER MYND DOMAIN CONTAINING PROTEIN 10"/>
    <property type="match status" value="1"/>
</dbReference>
<keyword evidence="1" id="KW-0479">Metal-binding</keyword>
<accession>A0ABN7PGN3</accession>
<dbReference type="Proteomes" id="UP001153148">
    <property type="component" value="Unassembled WGS sequence"/>
</dbReference>
<protein>
    <recommendedName>
        <fullName evidence="5">MYND-type domain-containing protein</fullName>
    </recommendedName>
</protein>
<feature type="non-terminal residue" evidence="6">
    <location>
        <position position="1"/>
    </location>
</feature>
<organism evidence="6 7">
    <name type="scientific">Timema podura</name>
    <name type="common">Walking stick</name>
    <dbReference type="NCBI Taxonomy" id="61482"/>
    <lineage>
        <taxon>Eukaryota</taxon>
        <taxon>Metazoa</taxon>
        <taxon>Ecdysozoa</taxon>
        <taxon>Arthropoda</taxon>
        <taxon>Hexapoda</taxon>
        <taxon>Insecta</taxon>
        <taxon>Pterygota</taxon>
        <taxon>Neoptera</taxon>
        <taxon>Polyneoptera</taxon>
        <taxon>Phasmatodea</taxon>
        <taxon>Timematodea</taxon>
        <taxon>Timematoidea</taxon>
        <taxon>Timematidae</taxon>
        <taxon>Timema</taxon>
    </lineage>
</organism>
<feature type="domain" description="MYND-type" evidence="5">
    <location>
        <begin position="105"/>
        <end position="141"/>
    </location>
</feature>
<dbReference type="PROSITE" id="PS01360">
    <property type="entry name" value="ZF_MYND_1"/>
    <property type="match status" value="1"/>
</dbReference>
<dbReference type="Pfam" id="PF01753">
    <property type="entry name" value="zf-MYND"/>
    <property type="match status" value="1"/>
</dbReference>
<dbReference type="InterPro" id="IPR052298">
    <property type="entry name" value="ZMYND10"/>
</dbReference>
<evidence type="ECO:0000256" key="3">
    <source>
        <dbReference type="ARBA" id="ARBA00022833"/>
    </source>
</evidence>
<dbReference type="SUPFAM" id="SSF144232">
    <property type="entry name" value="HIT/MYND zinc finger-like"/>
    <property type="match status" value="1"/>
</dbReference>
<evidence type="ECO:0000313" key="7">
    <source>
        <dbReference type="Proteomes" id="UP001153148"/>
    </source>
</evidence>
<name>A0ABN7PGN3_TIMPD</name>
<dbReference type="EMBL" id="CAJPIN010060826">
    <property type="protein sequence ID" value="CAG2066925.1"/>
    <property type="molecule type" value="Genomic_DNA"/>
</dbReference>
<keyword evidence="3" id="KW-0862">Zinc</keyword>
<gene>
    <name evidence="6" type="ORF">TPAB3V08_LOCUS13868</name>
</gene>
<evidence type="ECO:0000256" key="1">
    <source>
        <dbReference type="ARBA" id="ARBA00022723"/>
    </source>
</evidence>
<sequence>PQLQCYLHDTLLDQLPPLLELKYWLAQLAVTNAPLSTRRPFVLEVTTQMRSSLMSRSRKQWKELSRQHAQCMLRCSQEDIRNVAQGLSETFDMDTLEVLEEPPACVTCGDQGVKRCSRCKTAWYCGRECQVKNWPKHKKICDLVESKSQGDK</sequence>
<dbReference type="PANTHER" id="PTHR13244:SF7">
    <property type="entry name" value="ZINC FINGER MYND DOMAIN-CONTAINING PROTEIN 10"/>
    <property type="match status" value="1"/>
</dbReference>
<comment type="caution">
    <text evidence="6">The sequence shown here is derived from an EMBL/GenBank/DDBJ whole genome shotgun (WGS) entry which is preliminary data.</text>
</comment>
<dbReference type="InterPro" id="IPR002893">
    <property type="entry name" value="Znf_MYND"/>
</dbReference>
<dbReference type="Gene3D" id="6.10.140.2220">
    <property type="match status" value="1"/>
</dbReference>
<keyword evidence="2 4" id="KW-0863">Zinc-finger</keyword>
<evidence type="ECO:0000313" key="6">
    <source>
        <dbReference type="EMBL" id="CAG2066925.1"/>
    </source>
</evidence>
<reference evidence="6" key="1">
    <citation type="submission" date="2021-03" db="EMBL/GenBank/DDBJ databases">
        <authorList>
            <person name="Tran Van P."/>
        </authorList>
    </citation>
    <scope>NUCLEOTIDE SEQUENCE</scope>
</reference>
<evidence type="ECO:0000259" key="5">
    <source>
        <dbReference type="PROSITE" id="PS50865"/>
    </source>
</evidence>
<evidence type="ECO:0000256" key="4">
    <source>
        <dbReference type="PROSITE-ProRule" id="PRU00134"/>
    </source>
</evidence>
<dbReference type="PROSITE" id="PS50865">
    <property type="entry name" value="ZF_MYND_2"/>
    <property type="match status" value="1"/>
</dbReference>
<evidence type="ECO:0000256" key="2">
    <source>
        <dbReference type="ARBA" id="ARBA00022771"/>
    </source>
</evidence>
<proteinExistence type="predicted"/>